<comment type="similarity">
    <text evidence="1">Belongs to the short-chain dehydrogenases/reductases (SDR) family.</text>
</comment>
<dbReference type="Gene3D" id="3.40.50.720">
    <property type="entry name" value="NAD(P)-binding Rossmann-like Domain"/>
    <property type="match status" value="1"/>
</dbReference>
<dbReference type="InterPro" id="IPR020904">
    <property type="entry name" value="Sc_DH/Rdtase_CS"/>
</dbReference>
<keyword evidence="6" id="KW-1185">Reference proteome</keyword>
<evidence type="ECO:0000313" key="6">
    <source>
        <dbReference type="Proteomes" id="UP000465785"/>
    </source>
</evidence>
<dbReference type="PANTHER" id="PTHR43391">
    <property type="entry name" value="RETINOL DEHYDROGENASE-RELATED"/>
    <property type="match status" value="1"/>
</dbReference>
<reference evidence="5 6" key="1">
    <citation type="journal article" date="2019" name="Emerg. Microbes Infect.">
        <title>Comprehensive subspecies identification of 175 nontuberculous mycobacteria species based on 7547 genomic profiles.</title>
        <authorList>
            <person name="Matsumoto Y."/>
            <person name="Kinjo T."/>
            <person name="Motooka D."/>
            <person name="Nabeya D."/>
            <person name="Jung N."/>
            <person name="Uechi K."/>
            <person name="Horii T."/>
            <person name="Iida T."/>
            <person name="Fujita J."/>
            <person name="Nakamura S."/>
        </authorList>
    </citation>
    <scope>NUCLEOTIDE SEQUENCE [LARGE SCALE GENOMIC DNA]</scope>
    <source>
        <strain evidence="5 6">JCM 6399</strain>
    </source>
</reference>
<keyword evidence="3" id="KW-0560">Oxidoreductase</keyword>
<organism evidence="5 6">
    <name type="scientific">Mycobacterium gallinarum</name>
    <dbReference type="NCBI Taxonomy" id="39689"/>
    <lineage>
        <taxon>Bacteria</taxon>
        <taxon>Bacillati</taxon>
        <taxon>Actinomycetota</taxon>
        <taxon>Actinomycetes</taxon>
        <taxon>Mycobacteriales</taxon>
        <taxon>Mycobacteriaceae</taxon>
        <taxon>Mycobacterium</taxon>
    </lineage>
</organism>
<protein>
    <submittedName>
        <fullName evidence="5">Oxidoreductase</fullName>
    </submittedName>
</protein>
<proteinExistence type="inferred from homology"/>
<feature type="domain" description="Ketoreductase" evidence="4">
    <location>
        <begin position="2"/>
        <end position="179"/>
    </location>
</feature>
<dbReference type="RefSeq" id="WP_163725464.1">
    <property type="nucleotide sequence ID" value="NZ_AP022601.1"/>
</dbReference>
<dbReference type="KEGG" id="mgau:MGALJ_04450"/>
<evidence type="ECO:0000313" key="5">
    <source>
        <dbReference type="EMBL" id="BBY90776.1"/>
    </source>
</evidence>
<dbReference type="EMBL" id="AP022601">
    <property type="protein sequence ID" value="BBY90776.1"/>
    <property type="molecule type" value="Genomic_DNA"/>
</dbReference>
<dbReference type="SMART" id="SM00822">
    <property type="entry name" value="PKS_KR"/>
    <property type="match status" value="1"/>
</dbReference>
<dbReference type="PRINTS" id="PR00081">
    <property type="entry name" value="GDHRDH"/>
</dbReference>
<accession>A0A9W4FD96</accession>
<dbReference type="InterPro" id="IPR002347">
    <property type="entry name" value="SDR_fam"/>
</dbReference>
<dbReference type="GO" id="GO:0016491">
    <property type="term" value="F:oxidoreductase activity"/>
    <property type="evidence" value="ECO:0007669"/>
    <property type="project" value="UniProtKB-KW"/>
</dbReference>
<dbReference type="PROSITE" id="PS00061">
    <property type="entry name" value="ADH_SHORT"/>
    <property type="match status" value="1"/>
</dbReference>
<dbReference type="SUPFAM" id="SSF51735">
    <property type="entry name" value="NAD(P)-binding Rossmann-fold domains"/>
    <property type="match status" value="1"/>
</dbReference>
<dbReference type="Pfam" id="PF00106">
    <property type="entry name" value="adh_short"/>
    <property type="match status" value="1"/>
</dbReference>
<dbReference type="AlphaFoldDB" id="A0A9W4FD96"/>
<evidence type="ECO:0000256" key="2">
    <source>
        <dbReference type="ARBA" id="ARBA00022857"/>
    </source>
</evidence>
<name>A0A9W4FD96_9MYCO</name>
<sequence length="255" mass="26329">MSKTVVIGASSGLGRCIGVGLAQKGGRVALLARRVKRLEAAAEESGSDAVALECDITDESSVRGAIDAAAEALGGIDNLVYTPAVGPLVRLVDTDAETWRRIFDTNVIGAALATAAAVPHLAESKGKVVYLSSDAGTYGPPWPGLGAYGVSKSALERLAESWRAEHPNIGFTCLVVGECSGGEGDGQTGMTDGWDKELATMAFPLWVSRGCMPGKLMPVEDLVDVVHTILSTDSSTSMPMVIARGAPTGTTTLPK</sequence>
<dbReference type="CDD" id="cd05233">
    <property type="entry name" value="SDR_c"/>
    <property type="match status" value="1"/>
</dbReference>
<evidence type="ECO:0000259" key="4">
    <source>
        <dbReference type="SMART" id="SM00822"/>
    </source>
</evidence>
<evidence type="ECO:0000256" key="3">
    <source>
        <dbReference type="ARBA" id="ARBA00023002"/>
    </source>
</evidence>
<evidence type="ECO:0000256" key="1">
    <source>
        <dbReference type="ARBA" id="ARBA00006484"/>
    </source>
</evidence>
<dbReference type="Proteomes" id="UP000465785">
    <property type="component" value="Chromosome"/>
</dbReference>
<gene>
    <name evidence="5" type="ORF">MGALJ_04450</name>
</gene>
<dbReference type="PANTHER" id="PTHR43391:SF14">
    <property type="entry name" value="DEHYDROGENASE_REDUCTASE SDR FAMILY PROTEIN 7-LIKE"/>
    <property type="match status" value="1"/>
</dbReference>
<keyword evidence="2" id="KW-0521">NADP</keyword>
<dbReference type="InterPro" id="IPR057326">
    <property type="entry name" value="KR_dom"/>
</dbReference>
<dbReference type="InterPro" id="IPR036291">
    <property type="entry name" value="NAD(P)-bd_dom_sf"/>
</dbReference>